<evidence type="ECO:0000256" key="5">
    <source>
        <dbReference type="ARBA" id="ARBA00022664"/>
    </source>
</evidence>
<evidence type="ECO:0000256" key="3">
    <source>
        <dbReference type="ARBA" id="ARBA00008726"/>
    </source>
</evidence>
<evidence type="ECO:0000256" key="4">
    <source>
        <dbReference type="ARBA" id="ARBA00022490"/>
    </source>
</evidence>
<evidence type="ECO:0000256" key="2">
    <source>
        <dbReference type="ARBA" id="ARBA00004496"/>
    </source>
</evidence>
<feature type="compositionally biased region" description="Acidic residues" evidence="9">
    <location>
        <begin position="270"/>
        <end position="289"/>
    </location>
</feature>
<name>A0ABD1P312_9LAMI</name>
<dbReference type="SUPFAM" id="SSF54236">
    <property type="entry name" value="Ubiquitin-like"/>
    <property type="match status" value="1"/>
</dbReference>
<feature type="compositionally biased region" description="Basic and acidic residues" evidence="9">
    <location>
        <begin position="376"/>
        <end position="389"/>
    </location>
</feature>
<evidence type="ECO:0000256" key="7">
    <source>
        <dbReference type="ARBA" id="ARBA00023242"/>
    </source>
</evidence>
<dbReference type="GO" id="GO:0005634">
    <property type="term" value="C:nucleus"/>
    <property type="evidence" value="ECO:0007669"/>
    <property type="project" value="UniProtKB-SubCell"/>
</dbReference>
<comment type="caution">
    <text evidence="11">The sequence shown here is derived from an EMBL/GenBank/DDBJ whole genome shotgun (WGS) entry which is preliminary data.</text>
</comment>
<dbReference type="Pfam" id="PF13297">
    <property type="entry name" value="SDE2_2C"/>
    <property type="match status" value="1"/>
</dbReference>
<dbReference type="CDD" id="cd17039">
    <property type="entry name" value="Ubl_ubiquitin_like"/>
    <property type="match status" value="1"/>
</dbReference>
<evidence type="ECO:0000256" key="1">
    <source>
        <dbReference type="ARBA" id="ARBA00004123"/>
    </source>
</evidence>
<dbReference type="PANTHER" id="PTHR12786">
    <property type="entry name" value="SPLICING FACTOR SF3A-RELATED"/>
    <property type="match status" value="1"/>
</dbReference>
<feature type="compositionally biased region" description="Low complexity" evidence="9">
    <location>
        <begin position="310"/>
        <end position="319"/>
    </location>
</feature>
<sequence length="500" mass="55041">MEVVESEIHQVLVKFLDGKHKFFNFNTPSICISTLKHQIQRITSIPSNLQLLLSHNSRVLHDHQTLDFNLGFNENTQFPKTLDFDFNSQLPQDQNFSGSHDTVLPGKSLDGSRNFPVVVHLLLRLRGGKGGFGSLLRGAATKAGQKKTNNFDACRDMSGRRLRHVNAEKKLEEWRAEAGERKLEKMAEDYIKKRAKEAAKKGKNGKGDSSEKYVAKYREDSAKCMEEVERSVRESIKELVSSKRKITVEASESDSKRLKMWLGKKKLDDSDSEDMDDDDDDDDDSEEEVNEKSTVVDIGNHSDSSKETEGSSGSITGGKLDADKGSSGIGSEEEDTVSEESPKSGRGLDARANNSDEENKTEPDLGVLEESADLNAVEKEVPQESHSLKVGEITGQLPGVSSSEDEGASAAELSKSTDPEPAQEESVPGSVKAPDSDEPLNFDGFNSAAELEVLGLERLKLELQARGLKCGGTLQERAARLFLLKTTPLEMLPKKLFAKK</sequence>
<evidence type="ECO:0000259" key="10">
    <source>
        <dbReference type="PROSITE" id="PS50053"/>
    </source>
</evidence>
<reference evidence="12" key="1">
    <citation type="submission" date="2024-07" db="EMBL/GenBank/DDBJ databases">
        <title>Two chromosome-level genome assemblies of Korean endemic species Abeliophyllum distichum and Forsythia ovata (Oleaceae).</title>
        <authorList>
            <person name="Jang H."/>
        </authorList>
    </citation>
    <scope>NUCLEOTIDE SEQUENCE [LARGE SCALE GENOMIC DNA]</scope>
</reference>
<dbReference type="InterPro" id="IPR053822">
    <property type="entry name" value="SDE2-like_dom"/>
</dbReference>
<keyword evidence="5" id="KW-0507">mRNA processing</keyword>
<dbReference type="InterPro" id="IPR051421">
    <property type="entry name" value="RNA_Proc_DNA_Dmg_Regulator"/>
</dbReference>
<organism evidence="11 12">
    <name type="scientific">Abeliophyllum distichum</name>
    <dbReference type="NCBI Taxonomy" id="126358"/>
    <lineage>
        <taxon>Eukaryota</taxon>
        <taxon>Viridiplantae</taxon>
        <taxon>Streptophyta</taxon>
        <taxon>Embryophyta</taxon>
        <taxon>Tracheophyta</taxon>
        <taxon>Spermatophyta</taxon>
        <taxon>Magnoliopsida</taxon>
        <taxon>eudicotyledons</taxon>
        <taxon>Gunneridae</taxon>
        <taxon>Pentapetalae</taxon>
        <taxon>asterids</taxon>
        <taxon>lamiids</taxon>
        <taxon>Lamiales</taxon>
        <taxon>Oleaceae</taxon>
        <taxon>Forsythieae</taxon>
        <taxon>Abeliophyllum</taxon>
    </lineage>
</organism>
<gene>
    <name evidence="11" type="ORF">Adt_45993</name>
</gene>
<comment type="similarity">
    <text evidence="3">Belongs to the SDE2 family.</text>
</comment>
<keyword evidence="8" id="KW-0131">Cell cycle</keyword>
<evidence type="ECO:0000256" key="6">
    <source>
        <dbReference type="ARBA" id="ARBA00023187"/>
    </source>
</evidence>
<keyword evidence="7" id="KW-0539">Nucleus</keyword>
<feature type="compositionally biased region" description="Basic and acidic residues" evidence="9">
    <location>
        <begin position="340"/>
        <end position="349"/>
    </location>
</feature>
<dbReference type="InterPro" id="IPR025086">
    <property type="entry name" value="SDE2/SF3A3_SAP"/>
</dbReference>
<keyword evidence="6" id="KW-0508">mRNA splicing</keyword>
<dbReference type="PROSITE" id="PS50053">
    <property type="entry name" value="UBIQUITIN_2"/>
    <property type="match status" value="1"/>
</dbReference>
<evidence type="ECO:0000256" key="9">
    <source>
        <dbReference type="SAM" id="MobiDB-lite"/>
    </source>
</evidence>
<dbReference type="Pfam" id="PF22782">
    <property type="entry name" value="SDE2"/>
    <property type="match status" value="1"/>
</dbReference>
<feature type="domain" description="Ubiquitin-like" evidence="10">
    <location>
        <begin position="9"/>
        <end position="66"/>
    </location>
</feature>
<dbReference type="GO" id="GO:0008380">
    <property type="term" value="P:RNA splicing"/>
    <property type="evidence" value="ECO:0007669"/>
    <property type="project" value="UniProtKB-KW"/>
</dbReference>
<keyword evidence="4" id="KW-0963">Cytoplasm</keyword>
<dbReference type="Gene3D" id="3.10.20.90">
    <property type="entry name" value="Phosphatidylinositol 3-kinase Catalytic Subunit, Chain A, domain 1"/>
    <property type="match status" value="1"/>
</dbReference>
<keyword evidence="12" id="KW-1185">Reference proteome</keyword>
<dbReference type="EMBL" id="JBFOLK010000027">
    <property type="protein sequence ID" value="KAL2458267.1"/>
    <property type="molecule type" value="Genomic_DNA"/>
</dbReference>
<dbReference type="InterPro" id="IPR029071">
    <property type="entry name" value="Ubiquitin-like_domsf"/>
</dbReference>
<dbReference type="InterPro" id="IPR000626">
    <property type="entry name" value="Ubiquitin-like_dom"/>
</dbReference>
<dbReference type="GO" id="GO:0006397">
    <property type="term" value="P:mRNA processing"/>
    <property type="evidence" value="ECO:0007669"/>
    <property type="project" value="UniProtKB-KW"/>
</dbReference>
<dbReference type="AlphaFoldDB" id="A0ABD1P312"/>
<feature type="region of interest" description="Disordered" evidence="9">
    <location>
        <begin position="240"/>
        <end position="443"/>
    </location>
</feature>
<comment type="subcellular location">
    <subcellularLocation>
        <location evidence="2">Cytoplasm</location>
    </subcellularLocation>
    <subcellularLocation>
        <location evidence="1">Nucleus</location>
    </subcellularLocation>
</comment>
<evidence type="ECO:0000313" key="11">
    <source>
        <dbReference type="EMBL" id="KAL2458267.1"/>
    </source>
</evidence>
<protein>
    <submittedName>
        <fullName evidence="11">Ubiquitin-like superfamily protein</fullName>
    </submittedName>
</protein>
<dbReference type="GO" id="GO:0005737">
    <property type="term" value="C:cytoplasm"/>
    <property type="evidence" value="ECO:0007669"/>
    <property type="project" value="UniProtKB-SubCell"/>
</dbReference>
<accession>A0ABD1P312</accession>
<evidence type="ECO:0000256" key="8">
    <source>
        <dbReference type="ARBA" id="ARBA00023306"/>
    </source>
</evidence>
<dbReference type="Proteomes" id="UP001604336">
    <property type="component" value="Unassembled WGS sequence"/>
</dbReference>
<dbReference type="PANTHER" id="PTHR12786:SF1">
    <property type="entry name" value="SPLICING REGULATOR SDE2"/>
    <property type="match status" value="1"/>
</dbReference>
<evidence type="ECO:0000313" key="12">
    <source>
        <dbReference type="Proteomes" id="UP001604336"/>
    </source>
</evidence>
<proteinExistence type="inferred from homology"/>